<reference evidence="2 3" key="1">
    <citation type="submission" date="2019-07" db="EMBL/GenBank/DDBJ databases">
        <title>Whole genome shotgun sequence of Rhodospirillum oryzae NBRC 107573.</title>
        <authorList>
            <person name="Hosoyama A."/>
            <person name="Uohara A."/>
            <person name="Ohji S."/>
            <person name="Ichikawa N."/>
        </authorList>
    </citation>
    <scope>NUCLEOTIDE SEQUENCE [LARGE SCALE GENOMIC DNA]</scope>
    <source>
        <strain evidence="2 3">NBRC 107573</strain>
    </source>
</reference>
<feature type="region of interest" description="Disordered" evidence="1">
    <location>
        <begin position="81"/>
        <end position="123"/>
    </location>
</feature>
<gene>
    <name evidence="2" type="ORF">ROR02_04320</name>
</gene>
<dbReference type="RefSeq" id="WP_147162365.1">
    <property type="nucleotide sequence ID" value="NZ_BJZO01000007.1"/>
</dbReference>
<dbReference type="EMBL" id="BJZO01000007">
    <property type="protein sequence ID" value="GEO80301.1"/>
    <property type="molecule type" value="Genomic_DNA"/>
</dbReference>
<dbReference type="Proteomes" id="UP000321567">
    <property type="component" value="Unassembled WGS sequence"/>
</dbReference>
<feature type="compositionally biased region" description="Pro residues" evidence="1">
    <location>
        <begin position="101"/>
        <end position="117"/>
    </location>
</feature>
<evidence type="ECO:0000313" key="3">
    <source>
        <dbReference type="Proteomes" id="UP000321567"/>
    </source>
</evidence>
<dbReference type="OrthoDB" id="9879440at2"/>
<name>A0A512H4E2_9PROT</name>
<accession>A0A512H4E2</accession>
<proteinExistence type="predicted"/>
<organism evidence="2 3">
    <name type="scientific">Pararhodospirillum oryzae</name>
    <dbReference type="NCBI Taxonomy" id="478448"/>
    <lineage>
        <taxon>Bacteria</taxon>
        <taxon>Pseudomonadati</taxon>
        <taxon>Pseudomonadota</taxon>
        <taxon>Alphaproteobacteria</taxon>
        <taxon>Rhodospirillales</taxon>
        <taxon>Rhodospirillaceae</taxon>
        <taxon>Pararhodospirillum</taxon>
    </lineage>
</organism>
<protein>
    <submittedName>
        <fullName evidence="2">Uncharacterized protein</fullName>
    </submittedName>
</protein>
<evidence type="ECO:0000256" key="1">
    <source>
        <dbReference type="SAM" id="MobiDB-lite"/>
    </source>
</evidence>
<evidence type="ECO:0000313" key="2">
    <source>
        <dbReference type="EMBL" id="GEO80301.1"/>
    </source>
</evidence>
<sequence>MTFSAALPALADDLERIASVIATARRLIDEARAVDLAVLETKIGAVCHAVSALPRDEARLFLPTLEALVLDLDSLEAALRAHPPTGPARAQTAERAYRRLPAPPPGSPDSSPRPPSSSPSREP</sequence>
<comment type="caution">
    <text evidence="2">The sequence shown here is derived from an EMBL/GenBank/DDBJ whole genome shotgun (WGS) entry which is preliminary data.</text>
</comment>
<keyword evidence="3" id="KW-1185">Reference proteome</keyword>
<dbReference type="AlphaFoldDB" id="A0A512H4E2"/>